<dbReference type="Pfam" id="PF06941">
    <property type="entry name" value="NT5C"/>
    <property type="match status" value="1"/>
</dbReference>
<dbReference type="InterPro" id="IPR036412">
    <property type="entry name" value="HAD-like_sf"/>
</dbReference>
<gene>
    <name evidence="3" type="ORF">CYJ32_06515</name>
</gene>
<dbReference type="AlphaFoldDB" id="A0A2I1M396"/>
<name>A0A2I1M396_9BIFI</name>
<feature type="active site" description="Nucleophile" evidence="2">
    <location>
        <position position="25"/>
    </location>
</feature>
<sequence>MTNRVPEQYENQRVGVQGYRVLNLDLDGVCADYNAGVKEYCVRHGLMSASVTPPMHTYALWENEGWSFHNLQEYIEIHKAAALEGLYENLLALPGVTQALHRLAHEHVYIRIVTHRLFVSDQHERVVQDTARWLEKHRIPYMSLCFAGLKDSIAATVHIDDSSANIDVLRAAGQQVVVFEQDYNRDCTGPRIRDWSDKSVDYMLELFENAQ</sequence>
<dbReference type="GO" id="GO:0008253">
    <property type="term" value="F:5'-nucleotidase activity"/>
    <property type="evidence" value="ECO:0007669"/>
    <property type="project" value="InterPro"/>
</dbReference>
<feature type="active site" description="Proton donor" evidence="2">
    <location>
        <position position="27"/>
    </location>
</feature>
<evidence type="ECO:0000313" key="3">
    <source>
        <dbReference type="EMBL" id="PKZ14584.1"/>
    </source>
</evidence>
<reference evidence="3 4" key="1">
    <citation type="submission" date="2017-12" db="EMBL/GenBank/DDBJ databases">
        <title>Phylogenetic diversity of female urinary microbiome.</title>
        <authorList>
            <person name="Thomas-White K."/>
            <person name="Wolfe A.J."/>
        </authorList>
    </citation>
    <scope>NUCLEOTIDE SEQUENCE [LARGE SCALE GENOMIC DNA]</scope>
    <source>
        <strain evidence="3 4">UMB0064</strain>
    </source>
</reference>
<organism evidence="3 4">
    <name type="scientific">Alloscardovia omnicolens</name>
    <dbReference type="NCBI Taxonomy" id="419015"/>
    <lineage>
        <taxon>Bacteria</taxon>
        <taxon>Bacillati</taxon>
        <taxon>Actinomycetota</taxon>
        <taxon>Actinomycetes</taxon>
        <taxon>Bifidobacteriales</taxon>
        <taxon>Bifidobacteriaceae</taxon>
        <taxon>Alloscardovia</taxon>
    </lineage>
</organism>
<dbReference type="SUPFAM" id="SSF56784">
    <property type="entry name" value="HAD-like"/>
    <property type="match status" value="1"/>
</dbReference>
<dbReference type="RefSeq" id="WP_101541502.1">
    <property type="nucleotide sequence ID" value="NZ_PKGU01000004.1"/>
</dbReference>
<dbReference type="Gene3D" id="3.40.50.1000">
    <property type="entry name" value="HAD superfamily/HAD-like"/>
    <property type="match status" value="1"/>
</dbReference>
<evidence type="ECO:0008006" key="5">
    <source>
        <dbReference type="Google" id="ProtNLM"/>
    </source>
</evidence>
<dbReference type="Proteomes" id="UP000242263">
    <property type="component" value="Unassembled WGS sequence"/>
</dbReference>
<dbReference type="InterPro" id="IPR023214">
    <property type="entry name" value="HAD_sf"/>
</dbReference>
<comment type="similarity">
    <text evidence="1">Belongs to the 5'(3')-deoxyribonucleotidase family.</text>
</comment>
<dbReference type="GO" id="GO:0009264">
    <property type="term" value="P:deoxyribonucleotide catabolic process"/>
    <property type="evidence" value="ECO:0007669"/>
    <property type="project" value="InterPro"/>
</dbReference>
<proteinExistence type="inferred from homology"/>
<protein>
    <recommendedName>
        <fullName evidence="5">5'-nucleotidase</fullName>
    </recommendedName>
</protein>
<dbReference type="EMBL" id="PKGU01000004">
    <property type="protein sequence ID" value="PKZ14584.1"/>
    <property type="molecule type" value="Genomic_DNA"/>
</dbReference>
<comment type="caution">
    <text evidence="3">The sequence shown here is derived from an EMBL/GenBank/DDBJ whole genome shotgun (WGS) entry which is preliminary data.</text>
</comment>
<evidence type="ECO:0000313" key="4">
    <source>
        <dbReference type="Proteomes" id="UP000242263"/>
    </source>
</evidence>
<evidence type="ECO:0000256" key="1">
    <source>
        <dbReference type="ARBA" id="ARBA00009589"/>
    </source>
</evidence>
<accession>A0A2I1M396</accession>
<evidence type="ECO:0000256" key="2">
    <source>
        <dbReference type="PIRSR" id="PIRSR610708-1"/>
    </source>
</evidence>
<dbReference type="InterPro" id="IPR010708">
    <property type="entry name" value="5'(3')-deoxyribonucleotidase"/>
</dbReference>